<sequence>MSGPATICLKRKAGEDPPEHLLVQKRQISEVVGEEIRYTLKRKETELLFQNLAPSEPASTATSRPSSREERRTFHLTRTLTPSGVQKRKDGKRKREEVLTVEERRVASKFASPSTSSKHTAAGNDDMEDVKPLKRPGKGSATRRPAPPVPIDSDDDDDDDQKTKQRQEQRRMESLADNLHAFALAELANAPKPKLTAVPKLSAARSRQIHQQRTAASPTPPRPRT</sequence>
<reference evidence="2 3" key="1">
    <citation type="journal article" date="2018" name="IMA Fungus">
        <title>IMA Genome-F 10: Nine draft genome sequences of Claviceps purpurea s.lat., including C. arundinis, C. humidiphila, and C. cf. spartinae, pseudomolecules for the pitch canker pathogen Fusarium circinatum, draft genome of Davidsoniella eucalypti, Grosmannia galeiformis, Quambalaria eucalypti, and Teratosphaeria destructans.</title>
        <authorList>
            <person name="Wingfield B.D."/>
            <person name="Liu M."/>
            <person name="Nguyen H.D."/>
            <person name="Lane F.A."/>
            <person name="Morgan S.W."/>
            <person name="De Vos L."/>
            <person name="Wilken P.M."/>
            <person name="Duong T.A."/>
            <person name="Aylward J."/>
            <person name="Coetzee M.P."/>
            <person name="Dadej K."/>
            <person name="De Beer Z.W."/>
            <person name="Findlay W."/>
            <person name="Havenga M."/>
            <person name="Kolarik M."/>
            <person name="Menzies J.G."/>
            <person name="Naidoo K."/>
            <person name="Pochopski O."/>
            <person name="Shoukouhi P."/>
            <person name="Santana Q.C."/>
            <person name="Seifert K.A."/>
            <person name="Soal N."/>
            <person name="Steenkamp E.T."/>
            <person name="Tatham C.T."/>
            <person name="van der Nest M.A."/>
            <person name="Wingfield M.J."/>
        </authorList>
    </citation>
    <scope>NUCLEOTIDE SEQUENCE [LARGE SCALE GENOMIC DNA]</scope>
    <source>
        <strain evidence="2">CMW44962</strain>
    </source>
</reference>
<dbReference type="Proteomes" id="UP001138500">
    <property type="component" value="Unassembled WGS sequence"/>
</dbReference>
<feature type="non-terminal residue" evidence="2">
    <location>
        <position position="225"/>
    </location>
</feature>
<comment type="caution">
    <text evidence="2">The sequence shown here is derived from an EMBL/GenBank/DDBJ whole genome shotgun (WGS) entry which is preliminary data.</text>
</comment>
<gene>
    <name evidence="2" type="ORF">Tdes44962_MAKER04032</name>
</gene>
<proteinExistence type="predicted"/>
<feature type="region of interest" description="Disordered" evidence="1">
    <location>
        <begin position="50"/>
        <end position="225"/>
    </location>
</feature>
<name>A0A9W7SNT9_9PEZI</name>
<dbReference type="EMBL" id="RIBY02002078">
    <property type="protein sequence ID" value="KAH9825821.1"/>
    <property type="molecule type" value="Genomic_DNA"/>
</dbReference>
<evidence type="ECO:0000256" key="1">
    <source>
        <dbReference type="SAM" id="MobiDB-lite"/>
    </source>
</evidence>
<dbReference type="OrthoDB" id="6255506at2759"/>
<evidence type="ECO:0000313" key="3">
    <source>
        <dbReference type="Proteomes" id="UP001138500"/>
    </source>
</evidence>
<organism evidence="2 3">
    <name type="scientific">Teratosphaeria destructans</name>
    <dbReference type="NCBI Taxonomy" id="418781"/>
    <lineage>
        <taxon>Eukaryota</taxon>
        <taxon>Fungi</taxon>
        <taxon>Dikarya</taxon>
        <taxon>Ascomycota</taxon>
        <taxon>Pezizomycotina</taxon>
        <taxon>Dothideomycetes</taxon>
        <taxon>Dothideomycetidae</taxon>
        <taxon>Mycosphaerellales</taxon>
        <taxon>Teratosphaeriaceae</taxon>
        <taxon>Teratosphaeria</taxon>
    </lineage>
</organism>
<evidence type="ECO:0000313" key="2">
    <source>
        <dbReference type="EMBL" id="KAH9825821.1"/>
    </source>
</evidence>
<reference evidence="2 3" key="2">
    <citation type="journal article" date="2021" name="Curr. Genet.">
        <title>Genetic response to nitrogen starvation in the aggressive Eucalyptus foliar pathogen Teratosphaeria destructans.</title>
        <authorList>
            <person name="Havenga M."/>
            <person name="Wingfield B.D."/>
            <person name="Wingfield M.J."/>
            <person name="Dreyer L.L."/>
            <person name="Roets F."/>
            <person name="Aylward J."/>
        </authorList>
    </citation>
    <scope>NUCLEOTIDE SEQUENCE [LARGE SCALE GENOMIC DNA]</scope>
    <source>
        <strain evidence="2">CMW44962</strain>
    </source>
</reference>
<keyword evidence="3" id="KW-1185">Reference proteome</keyword>
<feature type="compositionally biased region" description="Basic and acidic residues" evidence="1">
    <location>
        <begin position="93"/>
        <end position="106"/>
    </location>
</feature>
<feature type="compositionally biased region" description="Basic and acidic residues" evidence="1">
    <location>
        <begin position="161"/>
        <end position="174"/>
    </location>
</feature>
<dbReference type="AlphaFoldDB" id="A0A9W7SNT9"/>
<feature type="compositionally biased region" description="Low complexity" evidence="1">
    <location>
        <begin position="53"/>
        <end position="65"/>
    </location>
</feature>
<accession>A0A9W7SNT9</accession>
<protein>
    <submittedName>
        <fullName evidence="2">Pfam DUF1762</fullName>
    </submittedName>
</protein>